<dbReference type="SUPFAM" id="SSF50475">
    <property type="entry name" value="FMN-binding split barrel"/>
    <property type="match status" value="1"/>
</dbReference>
<dbReference type="InterPro" id="IPR024747">
    <property type="entry name" value="Pyridox_Oxase-rel"/>
</dbReference>
<comment type="caution">
    <text evidence="1">The sequence shown here is derived from an EMBL/GenBank/DDBJ whole genome shotgun (WGS) entry which is preliminary data.</text>
</comment>
<reference evidence="1 2" key="1">
    <citation type="journal article" date="2018" name="Elife">
        <title>Discovery and characterization of a prevalent human gut bacterial enzyme sufficient for the inactivation of a family of plant toxins.</title>
        <authorList>
            <person name="Koppel N."/>
            <person name="Bisanz J.E."/>
            <person name="Pandelia M.E."/>
            <person name="Turnbaugh P.J."/>
            <person name="Balskus E.P."/>
        </authorList>
    </citation>
    <scope>NUCLEOTIDE SEQUENCE [LARGE SCALE GENOMIC DNA]</scope>
    <source>
        <strain evidence="1 2">3C</strain>
    </source>
</reference>
<dbReference type="InterPro" id="IPR012349">
    <property type="entry name" value="Split_barrel_FMN-bd"/>
</dbReference>
<dbReference type="PANTHER" id="PTHR34071:SF2">
    <property type="entry name" value="FLAVIN-NUCLEOTIDE-BINDING PROTEIN"/>
    <property type="match status" value="1"/>
</dbReference>
<proteinExistence type="predicted"/>
<evidence type="ECO:0000313" key="1">
    <source>
        <dbReference type="EMBL" id="RDB66436.1"/>
    </source>
</evidence>
<dbReference type="PANTHER" id="PTHR34071">
    <property type="entry name" value="5-NITROIMIDAZOLE ANTIBIOTICS RESISTANCE PROTEIN, NIMA-FAMILY-RELATED PROTEIN-RELATED"/>
    <property type="match status" value="1"/>
</dbReference>
<dbReference type="AlphaFoldDB" id="A0A369M7I3"/>
<dbReference type="Gene3D" id="2.30.110.10">
    <property type="entry name" value="Electron Transport, Fmn-binding Protein, Chain A"/>
    <property type="match status" value="1"/>
</dbReference>
<accession>A0A369M7I3</accession>
<gene>
    <name evidence="1" type="ORF">C1877_04470</name>
</gene>
<organism evidence="1 2">
    <name type="scientific">Gordonibacter pamelaeae</name>
    <dbReference type="NCBI Taxonomy" id="471189"/>
    <lineage>
        <taxon>Bacteria</taxon>
        <taxon>Bacillati</taxon>
        <taxon>Actinomycetota</taxon>
        <taxon>Coriobacteriia</taxon>
        <taxon>Eggerthellales</taxon>
        <taxon>Eggerthellaceae</taxon>
        <taxon>Gordonibacter</taxon>
    </lineage>
</organism>
<dbReference type="EMBL" id="PPTS01000002">
    <property type="protein sequence ID" value="RDB66436.1"/>
    <property type="molecule type" value="Genomic_DNA"/>
</dbReference>
<keyword evidence="2" id="KW-1185">Reference proteome</keyword>
<dbReference type="OrthoDB" id="9794935at2"/>
<dbReference type="Proteomes" id="UP000254000">
    <property type="component" value="Unassembled WGS sequence"/>
</dbReference>
<sequence length="201" mass="22852">MIFARMREPARSRRRCLIIIVRQHEGVRRGRAHERRRTMIDYPLLAKDRELSADEALEVLEEGEFCVVSTVDADGMPYGVPLSYVMLDGALCFHTTNKAGHKLDNFARDGRACVTVATEVEACYEDDFFTTRFASVIARGRVRRVEDGAAMRKVLVALCMKYLPEYKDKIGEGIAREIDDTAIWAVDLEEVRGKGARRLPR</sequence>
<name>A0A369M7I3_9ACTN</name>
<protein>
    <submittedName>
        <fullName evidence="1">Pyridoxamine 5'-phosphate oxidase</fullName>
    </submittedName>
</protein>
<dbReference type="Pfam" id="PF12900">
    <property type="entry name" value="Pyridox_ox_2"/>
    <property type="match status" value="1"/>
</dbReference>
<evidence type="ECO:0000313" key="2">
    <source>
        <dbReference type="Proteomes" id="UP000254000"/>
    </source>
</evidence>